<evidence type="ECO:0000256" key="1">
    <source>
        <dbReference type="ARBA" id="ARBA00022679"/>
    </source>
</evidence>
<dbReference type="SUPFAM" id="SSF55729">
    <property type="entry name" value="Acyl-CoA N-acyltransferases (Nat)"/>
    <property type="match status" value="1"/>
</dbReference>
<dbReference type="AlphaFoldDB" id="A0A838Y338"/>
<dbReference type="Pfam" id="PF13673">
    <property type="entry name" value="Acetyltransf_10"/>
    <property type="match status" value="1"/>
</dbReference>
<name>A0A838Y338_9HYPH</name>
<dbReference type="InterPro" id="IPR000182">
    <property type="entry name" value="GNAT_dom"/>
</dbReference>
<dbReference type="PANTHER" id="PTHR43800">
    <property type="entry name" value="PEPTIDYL-LYSINE N-ACETYLTRANSFERASE YJAB"/>
    <property type="match status" value="1"/>
</dbReference>
<evidence type="ECO:0000313" key="4">
    <source>
        <dbReference type="EMBL" id="MBA4613300.1"/>
    </source>
</evidence>
<evidence type="ECO:0000313" key="5">
    <source>
        <dbReference type="Proteomes" id="UP000559404"/>
    </source>
</evidence>
<dbReference type="PANTHER" id="PTHR43800:SF1">
    <property type="entry name" value="PEPTIDYL-LYSINE N-ACETYLTRANSFERASE YJAB"/>
    <property type="match status" value="1"/>
</dbReference>
<sequence>MTDDHLAIRAFRAADTACLSEIWYRASIKAHSFLGRELLQDQRRQIEEIYLPQAETWAATISQRPVGFIGLLDSFIGGLFVDPAVQGCGIGRALVAHGLQLKQELTLEVYAQNSQAVAFYRHLGFRENGRRPRDDNGLPFENIRMHLAA</sequence>
<keyword evidence="2" id="KW-0012">Acyltransferase</keyword>
<keyword evidence="1 4" id="KW-0808">Transferase</keyword>
<proteinExistence type="predicted"/>
<reference evidence="4 5" key="2">
    <citation type="submission" date="2020-08" db="EMBL/GenBank/DDBJ databases">
        <title>Stappia taiwanensis sp. nov., isolated from a coastal thermal spring.</title>
        <authorList>
            <person name="Kampfer P."/>
        </authorList>
    </citation>
    <scope>NUCLEOTIDE SEQUENCE [LARGE SCALE GENOMIC DNA]</scope>
    <source>
        <strain evidence="4 5">DSM 23284</strain>
    </source>
</reference>
<evidence type="ECO:0000256" key="2">
    <source>
        <dbReference type="ARBA" id="ARBA00023315"/>
    </source>
</evidence>
<dbReference type="GO" id="GO:0016747">
    <property type="term" value="F:acyltransferase activity, transferring groups other than amino-acyl groups"/>
    <property type="evidence" value="ECO:0007669"/>
    <property type="project" value="InterPro"/>
</dbReference>
<organism evidence="4 5">
    <name type="scientific">Stappia taiwanensis</name>
    <dbReference type="NCBI Taxonomy" id="992267"/>
    <lineage>
        <taxon>Bacteria</taxon>
        <taxon>Pseudomonadati</taxon>
        <taxon>Pseudomonadota</taxon>
        <taxon>Alphaproteobacteria</taxon>
        <taxon>Hyphomicrobiales</taxon>
        <taxon>Stappiaceae</taxon>
        <taxon>Stappia</taxon>
    </lineage>
</organism>
<gene>
    <name evidence="4" type="ORF">H1W37_16695</name>
</gene>
<dbReference type="Proteomes" id="UP000559404">
    <property type="component" value="Unassembled WGS sequence"/>
</dbReference>
<dbReference type="CDD" id="cd04301">
    <property type="entry name" value="NAT_SF"/>
    <property type="match status" value="1"/>
</dbReference>
<dbReference type="RefSeq" id="WP_181761493.1">
    <property type="nucleotide sequence ID" value="NZ_BMCR01000001.1"/>
</dbReference>
<keyword evidence="5" id="KW-1185">Reference proteome</keyword>
<dbReference type="Gene3D" id="3.40.630.30">
    <property type="match status" value="1"/>
</dbReference>
<feature type="domain" description="N-acetyltransferase" evidence="3">
    <location>
        <begin position="6"/>
        <end position="149"/>
    </location>
</feature>
<dbReference type="EMBL" id="JACEON010000017">
    <property type="protein sequence ID" value="MBA4613300.1"/>
    <property type="molecule type" value="Genomic_DNA"/>
</dbReference>
<reference evidence="4 5" key="1">
    <citation type="submission" date="2020-07" db="EMBL/GenBank/DDBJ databases">
        <authorList>
            <person name="Li M."/>
        </authorList>
    </citation>
    <scope>NUCLEOTIDE SEQUENCE [LARGE SCALE GENOMIC DNA]</scope>
    <source>
        <strain evidence="4 5">DSM 23284</strain>
    </source>
</reference>
<comment type="caution">
    <text evidence="4">The sequence shown here is derived from an EMBL/GenBank/DDBJ whole genome shotgun (WGS) entry which is preliminary data.</text>
</comment>
<dbReference type="InterPro" id="IPR016181">
    <property type="entry name" value="Acyl_CoA_acyltransferase"/>
</dbReference>
<evidence type="ECO:0000259" key="3">
    <source>
        <dbReference type="PROSITE" id="PS51186"/>
    </source>
</evidence>
<accession>A0A838Y338</accession>
<dbReference type="PROSITE" id="PS51186">
    <property type="entry name" value="GNAT"/>
    <property type="match status" value="1"/>
</dbReference>
<protein>
    <submittedName>
        <fullName evidence="4">GNAT family N-acetyltransferase</fullName>
    </submittedName>
</protein>